<evidence type="ECO:0000313" key="2">
    <source>
        <dbReference type="EMBL" id="RSX57217.1"/>
    </source>
</evidence>
<dbReference type="InterPro" id="IPR050950">
    <property type="entry name" value="HTH-type_LysR_regulators"/>
</dbReference>
<dbReference type="GO" id="GO:0006355">
    <property type="term" value="P:regulation of DNA-templated transcription"/>
    <property type="evidence" value="ECO:0007669"/>
    <property type="project" value="TreeGrafter"/>
</dbReference>
<dbReference type="CDD" id="cd05466">
    <property type="entry name" value="PBP2_LTTR_substrate"/>
    <property type="match status" value="1"/>
</dbReference>
<feature type="domain" description="LysR substrate-binding" evidence="1">
    <location>
        <begin position="4"/>
        <end position="100"/>
    </location>
</feature>
<reference evidence="2 3" key="1">
    <citation type="submission" date="2018-09" db="EMBL/GenBank/DDBJ databases">
        <title>Characterization of the phylogenetic diversity of five novel species belonging to the genus Bifidobacterium.</title>
        <authorList>
            <person name="Lugli G.A."/>
            <person name="Duranti S."/>
            <person name="Milani C."/>
        </authorList>
    </citation>
    <scope>NUCLEOTIDE SEQUENCE [LARGE SCALE GENOMIC DNA]</scope>
    <source>
        <strain evidence="2 3">2033B</strain>
    </source>
</reference>
<dbReference type="EMBL" id="QXGK01000006">
    <property type="protein sequence ID" value="RSX57217.1"/>
    <property type="molecule type" value="Genomic_DNA"/>
</dbReference>
<evidence type="ECO:0000259" key="1">
    <source>
        <dbReference type="Pfam" id="PF03466"/>
    </source>
</evidence>
<dbReference type="AlphaFoldDB" id="A0A430FUT2"/>
<gene>
    <name evidence="2" type="ORF">D2E24_0810</name>
</gene>
<organism evidence="2 3">
    <name type="scientific">Bifidobacterium samirii</name>
    <dbReference type="NCBI Taxonomy" id="2306974"/>
    <lineage>
        <taxon>Bacteria</taxon>
        <taxon>Bacillati</taxon>
        <taxon>Actinomycetota</taxon>
        <taxon>Actinomycetes</taxon>
        <taxon>Bifidobacteriales</taxon>
        <taxon>Bifidobacteriaceae</taxon>
        <taxon>Bifidobacterium</taxon>
    </lineage>
</organism>
<comment type="caution">
    <text evidence="2">The sequence shown here is derived from an EMBL/GenBank/DDBJ whole genome shotgun (WGS) entry which is preliminary data.</text>
</comment>
<dbReference type="SUPFAM" id="SSF53850">
    <property type="entry name" value="Periplasmic binding protein-like II"/>
    <property type="match status" value="1"/>
</dbReference>
<evidence type="ECO:0000313" key="3">
    <source>
        <dbReference type="Proteomes" id="UP000287470"/>
    </source>
</evidence>
<dbReference type="PANTHER" id="PTHR30419">
    <property type="entry name" value="HTH-TYPE TRANSCRIPTIONAL REGULATOR YBHD"/>
    <property type="match status" value="1"/>
</dbReference>
<proteinExistence type="predicted"/>
<sequence length="102" mass="11007">MPVIVPQGVLTRGDLSGWFGRHGGSLAVVGTMNLMYNAACFVQEGYGCAIGPAGLVDTSWESQLTFRPLDPPMRTSLAIAWKRNQPMTPAAAAFLEELRKLV</sequence>
<keyword evidence="3" id="KW-1185">Reference proteome</keyword>
<dbReference type="PANTHER" id="PTHR30419:SF8">
    <property type="entry name" value="NITROGEN ASSIMILATION TRANSCRIPTIONAL ACTIVATOR-RELATED"/>
    <property type="match status" value="1"/>
</dbReference>
<accession>A0A430FUT2</accession>
<dbReference type="Gene3D" id="3.40.190.290">
    <property type="match status" value="1"/>
</dbReference>
<dbReference type="InterPro" id="IPR005119">
    <property type="entry name" value="LysR_subst-bd"/>
</dbReference>
<name>A0A430FUT2_9BIFI</name>
<protein>
    <submittedName>
        <fullName evidence="2">LysR-type transcriptional regulator</fullName>
    </submittedName>
</protein>
<dbReference type="Pfam" id="PF03466">
    <property type="entry name" value="LysR_substrate"/>
    <property type="match status" value="1"/>
</dbReference>
<dbReference type="Proteomes" id="UP000287470">
    <property type="component" value="Unassembled WGS sequence"/>
</dbReference>
<dbReference type="GO" id="GO:0005829">
    <property type="term" value="C:cytosol"/>
    <property type="evidence" value="ECO:0007669"/>
    <property type="project" value="TreeGrafter"/>
</dbReference>